<keyword evidence="4" id="KW-1185">Reference proteome</keyword>
<gene>
    <name evidence="3" type="ORF">H4219_000823</name>
</gene>
<proteinExistence type="inferred from homology"/>
<dbReference type="OrthoDB" id="5994at2759"/>
<protein>
    <recommendedName>
        <fullName evidence="2">Large ribosomal subunit protein bL21m</fullName>
    </recommendedName>
</protein>
<dbReference type="InterPro" id="IPR036164">
    <property type="entry name" value="bL21-like_sf"/>
</dbReference>
<dbReference type="GO" id="GO:0005762">
    <property type="term" value="C:mitochondrial large ribosomal subunit"/>
    <property type="evidence" value="ECO:0007669"/>
    <property type="project" value="TreeGrafter"/>
</dbReference>
<dbReference type="Pfam" id="PF00829">
    <property type="entry name" value="Ribosomal_L21p"/>
    <property type="match status" value="1"/>
</dbReference>
<evidence type="ECO:0000256" key="1">
    <source>
        <dbReference type="ARBA" id="ARBA00008563"/>
    </source>
</evidence>
<dbReference type="PANTHER" id="PTHR21349">
    <property type="entry name" value="50S RIBOSOMAL PROTEIN L21"/>
    <property type="match status" value="1"/>
</dbReference>
<evidence type="ECO:0000313" key="3">
    <source>
        <dbReference type="EMBL" id="KAJ1921224.1"/>
    </source>
</evidence>
<dbReference type="AlphaFoldDB" id="A0A9W8DSM7"/>
<accession>A0A9W8DSM7</accession>
<dbReference type="EMBL" id="JANBPU010000006">
    <property type="protein sequence ID" value="KAJ1921224.1"/>
    <property type="molecule type" value="Genomic_DNA"/>
</dbReference>
<evidence type="ECO:0000313" key="4">
    <source>
        <dbReference type="Proteomes" id="UP001150538"/>
    </source>
</evidence>
<comment type="caution">
    <text evidence="3">The sequence shown here is derived from an EMBL/GenBank/DDBJ whole genome shotgun (WGS) entry which is preliminary data.</text>
</comment>
<organism evidence="3 4">
    <name type="scientific">Mycoemilia scoparia</name>
    <dbReference type="NCBI Taxonomy" id="417184"/>
    <lineage>
        <taxon>Eukaryota</taxon>
        <taxon>Fungi</taxon>
        <taxon>Fungi incertae sedis</taxon>
        <taxon>Zoopagomycota</taxon>
        <taxon>Kickxellomycotina</taxon>
        <taxon>Kickxellomycetes</taxon>
        <taxon>Kickxellales</taxon>
        <taxon>Kickxellaceae</taxon>
        <taxon>Mycoemilia</taxon>
    </lineage>
</organism>
<sequence>MTGPNNTITPLTTGNRYSLSKFSTASLPTLSTTNVTTEKSSQTLSPPLTTRTWSEETKNAINALRSENKYYATVVIKGRHFTVAENDVIVMDRMNDLELGDVLKLSQAIELGSKSFTLKGRPLIDPAFFSIEATVIEHPVGKQISIVKKRRHTGYKNTKLHQQRHTLLRVSKLDVNKLE</sequence>
<comment type="similarity">
    <text evidence="1">Belongs to the bacterial ribosomal protein bL21 family.</text>
</comment>
<dbReference type="PANTHER" id="PTHR21349:SF0">
    <property type="entry name" value="LARGE RIBOSOMAL SUBUNIT PROTEIN BL21M"/>
    <property type="match status" value="1"/>
</dbReference>
<dbReference type="SUPFAM" id="SSF141091">
    <property type="entry name" value="L21p-like"/>
    <property type="match status" value="1"/>
</dbReference>
<dbReference type="GO" id="GO:0003735">
    <property type="term" value="F:structural constituent of ribosome"/>
    <property type="evidence" value="ECO:0007669"/>
    <property type="project" value="TreeGrafter"/>
</dbReference>
<dbReference type="InterPro" id="IPR028909">
    <property type="entry name" value="bL21-like"/>
</dbReference>
<evidence type="ECO:0000256" key="2">
    <source>
        <dbReference type="ARBA" id="ARBA00044129"/>
    </source>
</evidence>
<name>A0A9W8DSM7_9FUNG</name>
<reference evidence="3" key="1">
    <citation type="submission" date="2022-07" db="EMBL/GenBank/DDBJ databases">
        <title>Phylogenomic reconstructions and comparative analyses of Kickxellomycotina fungi.</title>
        <authorList>
            <person name="Reynolds N.K."/>
            <person name="Stajich J.E."/>
            <person name="Barry K."/>
            <person name="Grigoriev I.V."/>
            <person name="Crous P."/>
            <person name="Smith M.E."/>
        </authorList>
    </citation>
    <scope>NUCLEOTIDE SEQUENCE</scope>
    <source>
        <strain evidence="3">NBRC 100468</strain>
    </source>
</reference>
<dbReference type="Proteomes" id="UP001150538">
    <property type="component" value="Unassembled WGS sequence"/>
</dbReference>